<reference evidence="1" key="1">
    <citation type="submission" date="2014-11" db="EMBL/GenBank/DDBJ databases">
        <authorList>
            <person name="Amaro Gonzalez C."/>
        </authorList>
    </citation>
    <scope>NUCLEOTIDE SEQUENCE</scope>
</reference>
<proteinExistence type="predicted"/>
<dbReference type="EMBL" id="GBXM01015749">
    <property type="protein sequence ID" value="JAH92828.1"/>
    <property type="molecule type" value="Transcribed_RNA"/>
</dbReference>
<sequence>MFIFTQTTIFFKNLQQILIFNSLTICKKNLIQATMAT</sequence>
<name>A0A0E9WTN0_ANGAN</name>
<organism evidence="1">
    <name type="scientific">Anguilla anguilla</name>
    <name type="common">European freshwater eel</name>
    <name type="synonym">Muraena anguilla</name>
    <dbReference type="NCBI Taxonomy" id="7936"/>
    <lineage>
        <taxon>Eukaryota</taxon>
        <taxon>Metazoa</taxon>
        <taxon>Chordata</taxon>
        <taxon>Craniata</taxon>
        <taxon>Vertebrata</taxon>
        <taxon>Euteleostomi</taxon>
        <taxon>Actinopterygii</taxon>
        <taxon>Neopterygii</taxon>
        <taxon>Teleostei</taxon>
        <taxon>Anguilliformes</taxon>
        <taxon>Anguillidae</taxon>
        <taxon>Anguilla</taxon>
    </lineage>
</organism>
<evidence type="ECO:0000313" key="1">
    <source>
        <dbReference type="EMBL" id="JAH92828.1"/>
    </source>
</evidence>
<dbReference type="AlphaFoldDB" id="A0A0E9WTN0"/>
<protein>
    <submittedName>
        <fullName evidence="1">Uncharacterized protein</fullName>
    </submittedName>
</protein>
<accession>A0A0E9WTN0</accession>
<reference evidence="1" key="2">
    <citation type="journal article" date="2015" name="Fish Shellfish Immunol.">
        <title>Early steps in the European eel (Anguilla anguilla)-Vibrio vulnificus interaction in the gills: Role of the RtxA13 toxin.</title>
        <authorList>
            <person name="Callol A."/>
            <person name="Pajuelo D."/>
            <person name="Ebbesson L."/>
            <person name="Teles M."/>
            <person name="MacKenzie S."/>
            <person name="Amaro C."/>
        </authorList>
    </citation>
    <scope>NUCLEOTIDE SEQUENCE</scope>
</reference>